<dbReference type="OrthoDB" id="3789469at2759"/>
<accession>A0A6A5YPB7</accession>
<dbReference type="Proteomes" id="UP000799770">
    <property type="component" value="Unassembled WGS sequence"/>
</dbReference>
<dbReference type="AlphaFoldDB" id="A0A6A5YPB7"/>
<dbReference type="PANTHER" id="PTHR24148:SF64">
    <property type="entry name" value="HETEROKARYON INCOMPATIBILITY DOMAIN-CONTAINING PROTEIN"/>
    <property type="match status" value="1"/>
</dbReference>
<evidence type="ECO:0000259" key="1">
    <source>
        <dbReference type="Pfam" id="PF06985"/>
    </source>
</evidence>
<dbReference type="PANTHER" id="PTHR24148">
    <property type="entry name" value="ANKYRIN REPEAT DOMAIN-CONTAINING PROTEIN 39 HOMOLOG-RELATED"/>
    <property type="match status" value="1"/>
</dbReference>
<dbReference type="Pfam" id="PF06985">
    <property type="entry name" value="HET"/>
    <property type="match status" value="1"/>
</dbReference>
<reference evidence="2" key="1">
    <citation type="journal article" date="2020" name="Stud. Mycol.">
        <title>101 Dothideomycetes genomes: a test case for predicting lifestyles and emergence of pathogens.</title>
        <authorList>
            <person name="Haridas S."/>
            <person name="Albert R."/>
            <person name="Binder M."/>
            <person name="Bloem J."/>
            <person name="Labutti K."/>
            <person name="Salamov A."/>
            <person name="Andreopoulos B."/>
            <person name="Baker S."/>
            <person name="Barry K."/>
            <person name="Bills G."/>
            <person name="Bluhm B."/>
            <person name="Cannon C."/>
            <person name="Castanera R."/>
            <person name="Culley D."/>
            <person name="Daum C."/>
            <person name="Ezra D."/>
            <person name="Gonzalez J."/>
            <person name="Henrissat B."/>
            <person name="Kuo A."/>
            <person name="Liang C."/>
            <person name="Lipzen A."/>
            <person name="Lutzoni F."/>
            <person name="Magnuson J."/>
            <person name="Mondo S."/>
            <person name="Nolan M."/>
            <person name="Ohm R."/>
            <person name="Pangilinan J."/>
            <person name="Park H.-J."/>
            <person name="Ramirez L."/>
            <person name="Alfaro M."/>
            <person name="Sun H."/>
            <person name="Tritt A."/>
            <person name="Yoshinaga Y."/>
            <person name="Zwiers L.-H."/>
            <person name="Turgeon B."/>
            <person name="Goodwin S."/>
            <person name="Spatafora J."/>
            <person name="Crous P."/>
            <person name="Grigoriev I."/>
        </authorList>
    </citation>
    <scope>NUCLEOTIDE SEQUENCE</scope>
    <source>
        <strain evidence="2">CBS 627.86</strain>
    </source>
</reference>
<sequence>PIFEAISYTWADEDGNADLCEPIYLGPELQVLLVTKNCSRALRRFRKSINRLLWIDAICINQADVVERENQVRLMGSVYAQASRVIVYLGKGNSNIMAAMRSLT</sequence>
<dbReference type="InterPro" id="IPR010730">
    <property type="entry name" value="HET"/>
</dbReference>
<evidence type="ECO:0000313" key="3">
    <source>
        <dbReference type="Proteomes" id="UP000799770"/>
    </source>
</evidence>
<dbReference type="InterPro" id="IPR052895">
    <property type="entry name" value="HetReg/Transcr_Mod"/>
</dbReference>
<gene>
    <name evidence="2" type="ORF">BDV96DRAFT_479178</name>
</gene>
<organism evidence="2 3">
    <name type="scientific">Lophiotrema nucula</name>
    <dbReference type="NCBI Taxonomy" id="690887"/>
    <lineage>
        <taxon>Eukaryota</taxon>
        <taxon>Fungi</taxon>
        <taxon>Dikarya</taxon>
        <taxon>Ascomycota</taxon>
        <taxon>Pezizomycotina</taxon>
        <taxon>Dothideomycetes</taxon>
        <taxon>Pleosporomycetidae</taxon>
        <taxon>Pleosporales</taxon>
        <taxon>Lophiotremataceae</taxon>
        <taxon>Lophiotrema</taxon>
    </lineage>
</organism>
<dbReference type="EMBL" id="ML977345">
    <property type="protein sequence ID" value="KAF2108922.1"/>
    <property type="molecule type" value="Genomic_DNA"/>
</dbReference>
<evidence type="ECO:0000313" key="2">
    <source>
        <dbReference type="EMBL" id="KAF2108922.1"/>
    </source>
</evidence>
<feature type="non-terminal residue" evidence="2">
    <location>
        <position position="1"/>
    </location>
</feature>
<feature type="non-terminal residue" evidence="2">
    <location>
        <position position="104"/>
    </location>
</feature>
<protein>
    <submittedName>
        <fullName evidence="2">Heterokaryon incompatibility</fullName>
    </submittedName>
</protein>
<proteinExistence type="predicted"/>
<keyword evidence="3" id="KW-1185">Reference proteome</keyword>
<name>A0A6A5YPB7_9PLEO</name>
<feature type="domain" description="Heterokaryon incompatibility" evidence="1">
    <location>
        <begin position="3"/>
        <end position="102"/>
    </location>
</feature>